<dbReference type="OrthoDB" id="10381776at2759"/>
<evidence type="ECO:0000313" key="2">
    <source>
        <dbReference type="EMBL" id="CAE7594178.1"/>
    </source>
</evidence>
<name>A0A812V0B8_9DINO</name>
<dbReference type="Proteomes" id="UP000604046">
    <property type="component" value="Unassembled WGS sequence"/>
</dbReference>
<feature type="transmembrane region" description="Helical" evidence="1">
    <location>
        <begin position="57"/>
        <end position="77"/>
    </location>
</feature>
<dbReference type="EMBL" id="CAJNDS010002779">
    <property type="protein sequence ID" value="CAE7594178.1"/>
    <property type="molecule type" value="Genomic_DNA"/>
</dbReference>
<keyword evidence="1" id="KW-0812">Transmembrane</keyword>
<protein>
    <submittedName>
        <fullName evidence="2">Uncharacterized protein</fullName>
    </submittedName>
</protein>
<proteinExistence type="predicted"/>
<sequence length="695" mass="75519">MATIIKAAPDDCAQPQLEASLQEFEATSEPTDLGEGEGAALLGGAFRPEFFRRSRPCAALGLLLGLALVTLAGLLLVPEQGEVSSQTSARLSEAEMQSTTPDKFWLMCPNADCVWLGKTGSEWIYSFLPKSPWTLADEIDDGVSWLASVPQDMWNQVRNKWMQSPPMFQGTPVTIQELANFMRATLRRDPFSTGGQKVPWIDLREGGAGGPVHSQQKAIIINHRQLAFLIINSLHGNKLEGIETGLDAALARCSGVNSAPGLTPDMLYSLLAYLAILSRELVGDQDGTYLVGTTPGPANNQWLQQLAVGKMQPVTLCNHERLGAGTCGLSDFMAAGVPFQALTDIAGQDVGGGAQLCHVANSQDESLVIFYPEVLAFAAFVGNGRMLPVPFTLLGARRYLNTIYGETGVGPPFQNLCGKVAVDNLLNENILTQDVKTRVSLTPLSMKAASFVAVASYCSDCHRGECSEPDMFNNLCDAQRRHLDQDISLWLQAYNSANYTVPSRGPRRHCQAHRHRTMGRRIVARGLPTVLPGSLGGHEYATGRVALRVLGAGVLLNHVALDYYIYDHFCENAGHQCFVLPKELCQTCIQLSGMSSVIDASRCGYTGAQDMVDRMTGRQVQDIYFLLRDIGPPPDQAVPARFESSERPPHTFFTDCLGQVFELMSGMAQFPALGEFCSAVLFRGLAFCIFISPSS</sequence>
<dbReference type="AlphaFoldDB" id="A0A812V0B8"/>
<keyword evidence="1" id="KW-1133">Transmembrane helix</keyword>
<gene>
    <name evidence="2" type="ORF">SNAT2548_LOCUS33819</name>
</gene>
<evidence type="ECO:0000313" key="3">
    <source>
        <dbReference type="Proteomes" id="UP000604046"/>
    </source>
</evidence>
<accession>A0A812V0B8</accession>
<keyword evidence="3" id="KW-1185">Reference proteome</keyword>
<comment type="caution">
    <text evidence="2">The sequence shown here is derived from an EMBL/GenBank/DDBJ whole genome shotgun (WGS) entry which is preliminary data.</text>
</comment>
<keyword evidence="1" id="KW-0472">Membrane</keyword>
<organism evidence="2 3">
    <name type="scientific">Symbiodinium natans</name>
    <dbReference type="NCBI Taxonomy" id="878477"/>
    <lineage>
        <taxon>Eukaryota</taxon>
        <taxon>Sar</taxon>
        <taxon>Alveolata</taxon>
        <taxon>Dinophyceae</taxon>
        <taxon>Suessiales</taxon>
        <taxon>Symbiodiniaceae</taxon>
        <taxon>Symbiodinium</taxon>
    </lineage>
</organism>
<evidence type="ECO:0000256" key="1">
    <source>
        <dbReference type="SAM" id="Phobius"/>
    </source>
</evidence>
<reference evidence="2" key="1">
    <citation type="submission" date="2021-02" db="EMBL/GenBank/DDBJ databases">
        <authorList>
            <person name="Dougan E. K."/>
            <person name="Rhodes N."/>
            <person name="Thang M."/>
            <person name="Chan C."/>
        </authorList>
    </citation>
    <scope>NUCLEOTIDE SEQUENCE</scope>
</reference>